<dbReference type="eggNOG" id="COG5462">
    <property type="taxonomic scope" value="Bacteria"/>
</dbReference>
<organism evidence="1 2">
    <name type="scientific">Lutibaculum baratangense AMV1</name>
    <dbReference type="NCBI Taxonomy" id="631454"/>
    <lineage>
        <taxon>Bacteria</taxon>
        <taxon>Pseudomonadati</taxon>
        <taxon>Pseudomonadota</taxon>
        <taxon>Alphaproteobacteria</taxon>
        <taxon>Hyphomicrobiales</taxon>
        <taxon>Tepidamorphaceae</taxon>
        <taxon>Lutibaculum</taxon>
    </lineage>
</organism>
<gene>
    <name evidence="1" type="ORF">N177_0317</name>
</gene>
<dbReference type="RefSeq" id="WP_023430474.1">
    <property type="nucleotide sequence ID" value="NZ_AWXZ01000007.1"/>
</dbReference>
<reference evidence="1 2" key="1">
    <citation type="journal article" date="2014" name="Genome Announc.">
        <title>Draft Genome Sequence of Lutibaculum baratangense Strain AMV1T, Isolated from a Mud Volcano in Andamans, India.</title>
        <authorList>
            <person name="Singh A."/>
            <person name="Sreenivas A."/>
            <person name="Sathyanarayana Reddy G."/>
            <person name="Pinnaka A.K."/>
            <person name="Shivaji S."/>
        </authorList>
    </citation>
    <scope>NUCLEOTIDE SEQUENCE [LARGE SCALE GENOMIC DNA]</scope>
    <source>
        <strain evidence="1 2">AMV1</strain>
    </source>
</reference>
<evidence type="ECO:0000313" key="2">
    <source>
        <dbReference type="Proteomes" id="UP000017819"/>
    </source>
</evidence>
<proteinExistence type="predicted"/>
<evidence type="ECO:0008006" key="3">
    <source>
        <dbReference type="Google" id="ProtNLM"/>
    </source>
</evidence>
<accession>V4TNS0</accession>
<evidence type="ECO:0000313" key="1">
    <source>
        <dbReference type="EMBL" id="ESR27338.1"/>
    </source>
</evidence>
<comment type="caution">
    <text evidence="1">The sequence shown here is derived from an EMBL/GenBank/DDBJ whole genome shotgun (WGS) entry which is preliminary data.</text>
</comment>
<name>V4TNS0_9HYPH</name>
<protein>
    <recommendedName>
        <fullName evidence="3">Cell division protein FtsL</fullName>
    </recommendedName>
</protein>
<keyword evidence="2" id="KW-1185">Reference proteome</keyword>
<dbReference type="OrthoDB" id="7165680at2"/>
<dbReference type="Proteomes" id="UP000017819">
    <property type="component" value="Unassembled WGS sequence"/>
</dbReference>
<dbReference type="EMBL" id="AWXZ01000007">
    <property type="protein sequence ID" value="ESR27338.1"/>
    <property type="molecule type" value="Genomic_DNA"/>
</dbReference>
<sequence>MIRLLALVTVGLVLGSAIMLYRFKEEAAGISAQIDTLRTQIAREHETINVLRAEWNYLNQPSRVQSLAQRYLEMEQLAVEQVGHVSELPMRPLDIDPYEGGRLGGFAGGSERVIQ</sequence>
<dbReference type="AlphaFoldDB" id="V4TNS0"/>
<dbReference type="STRING" id="631454.N177_0317"/>